<organism evidence="2 3">
    <name type="scientific">Flavobacterium celericrescens</name>
    <dbReference type="NCBI Taxonomy" id="2709780"/>
    <lineage>
        <taxon>Bacteria</taxon>
        <taxon>Pseudomonadati</taxon>
        <taxon>Bacteroidota</taxon>
        <taxon>Flavobacteriia</taxon>
        <taxon>Flavobacteriales</taxon>
        <taxon>Flavobacteriaceae</taxon>
        <taxon>Flavobacterium</taxon>
    </lineage>
</organism>
<keyword evidence="3" id="KW-1185">Reference proteome</keyword>
<reference evidence="2 3" key="1">
    <citation type="submission" date="2020-02" db="EMBL/GenBank/DDBJ databases">
        <authorList>
            <person name="Chen W.-M."/>
        </authorList>
    </citation>
    <scope>NUCLEOTIDE SEQUENCE [LARGE SCALE GENOMIC DNA]</scope>
    <source>
        <strain evidence="2 3">TWA-26</strain>
    </source>
</reference>
<feature type="domain" description="Outer membrane protein beta-barrel" evidence="1">
    <location>
        <begin position="453"/>
        <end position="795"/>
    </location>
</feature>
<evidence type="ECO:0000259" key="1">
    <source>
        <dbReference type="Pfam" id="PF14905"/>
    </source>
</evidence>
<protein>
    <submittedName>
        <fullName evidence="2">Outer membrane beta-barrel protein</fullName>
    </submittedName>
</protein>
<evidence type="ECO:0000313" key="2">
    <source>
        <dbReference type="EMBL" id="NHM04505.1"/>
    </source>
</evidence>
<sequence length="928" mass="105008">MLKQCFFYILLLFVTISFGQNTISLKGKILDKKTAIPVESATIYLKTVKDSTVIDYTITDKNGNFLIEIKKIDKPVFFKVSFTSYSEYSEKLENLLESRDFGIIRLEEDINTLSEVVIKAEAPPITIKNDTLEFNASSFKVRPDANVEALLKQLPGVEIDEEGKITVNGKEVNNILVNGKPFFGKDGKIATQNLPADIIEKVQVTDTKTKEEELSGQDATSDEKTINLTIQEDKNKGVFGKANVGYGTDNRYESSLLFNYFKDTQKISILGSSNNINSIGFSMDEIFDNMGGGRNNSIWVNDNGSFGINGMQFGSNNGITKSNMIGVNFADEWVKKKVNPNGSYYYSNAETNNNNRTNRINLLPTGNTNTLAESKTKSISDGHNIAMDFEIKLDSTTTIYVSPSFSRNEIKNNNSGFDATFDETGASLNENTSDNKWSSESNTFKNNIYFYKELKKKGRGISASINNENNKYDSDLFTKTTTTFFQSGSSNDNRDQFRIDNSKKDSFRAEIGYSEPLRDSLIFNFEARYSYKKSNELRETYDFDTTLNSYSNFNDLLSNDIISTTSSVTPMVGISIRKKKIRGSISMGTEIINFNNQSTYLSNKTLVNKNYMYPKMNGYVSITLGKSKSIYSYYSYEVNLPSANQILPFENLANPLNTYIGNADLKPNENYSIYTNFNNYDYATRSGFYAYAGGDYNVNQIVASTTYDSDFKATTTYQNVDRAYNTYVGFSLNKSLKKEKRTFKYGFGMQLGYDYNQGLTNTELFESKGLSLNPRANLSWSIDELITISPSYKYTYITNDYTNYVIDNTKNFKHSAKLEITSYWPKKVVLGSDFGYNYNSNIADGFKKDFYLWNLSLGYNFFQDKLLAKVKIYDVLNQNISTTRTITPTAITDMENTVLQQYAMFSLTYKLEKFGGKKKNDGGVIIIN</sequence>
<dbReference type="InterPro" id="IPR008969">
    <property type="entry name" value="CarboxyPept-like_regulatory"/>
</dbReference>
<accession>A0ABX0IE90</accession>
<dbReference type="EMBL" id="JAAJBV010000004">
    <property type="protein sequence ID" value="NHM04505.1"/>
    <property type="molecule type" value="Genomic_DNA"/>
</dbReference>
<dbReference type="InterPro" id="IPR041700">
    <property type="entry name" value="OMP_b-brl_3"/>
</dbReference>
<dbReference type="SUPFAM" id="SSF49464">
    <property type="entry name" value="Carboxypeptidase regulatory domain-like"/>
    <property type="match status" value="1"/>
</dbReference>
<gene>
    <name evidence="2" type="ORF">G4L40_07270</name>
</gene>
<name>A0ABX0IE90_9FLAO</name>
<dbReference type="Proteomes" id="UP000761423">
    <property type="component" value="Unassembled WGS sequence"/>
</dbReference>
<dbReference type="SUPFAM" id="SSF56935">
    <property type="entry name" value="Porins"/>
    <property type="match status" value="1"/>
</dbReference>
<comment type="caution">
    <text evidence="2">The sequence shown here is derived from an EMBL/GenBank/DDBJ whole genome shotgun (WGS) entry which is preliminary data.</text>
</comment>
<evidence type="ECO:0000313" key="3">
    <source>
        <dbReference type="Proteomes" id="UP000761423"/>
    </source>
</evidence>
<dbReference type="Pfam" id="PF14905">
    <property type="entry name" value="OMP_b-brl_3"/>
    <property type="match status" value="1"/>
</dbReference>
<proteinExistence type="predicted"/>